<dbReference type="InterPro" id="IPR000182">
    <property type="entry name" value="GNAT_dom"/>
</dbReference>
<evidence type="ECO:0000313" key="3">
    <source>
        <dbReference type="Proteomes" id="UP000886748"/>
    </source>
</evidence>
<accession>A0A9D1SRR5</accession>
<organism evidence="2 3">
    <name type="scientific">Candidatus Limenecus avicola</name>
    <dbReference type="NCBI Taxonomy" id="2840847"/>
    <lineage>
        <taxon>Bacteria</taxon>
        <taxon>Bacillati</taxon>
        <taxon>Bacillota</taxon>
        <taxon>Clostridia</taxon>
        <taxon>Eubacteriales</taxon>
        <taxon>Clostridiaceae</taxon>
        <taxon>Clostridiaceae incertae sedis</taxon>
        <taxon>Candidatus Limenecus</taxon>
    </lineage>
</organism>
<sequence>MNELFLETERLRLFKIDENDFAQLCLMHKDADVMYAWEYIFSDEEVKNWISKNIEFYEKYNLGYFLALDKNKNQVVGQIGLMPDIINGQRFLETGYILKKEFWHNGYAYEGAKALIEYAFDILQEKQVIAEIRPTNTASQKVAKKLGMKVIGDFVKIVHGKEMLHLIYSIEKAKLF</sequence>
<dbReference type="Gene3D" id="3.40.630.30">
    <property type="match status" value="1"/>
</dbReference>
<dbReference type="InterPro" id="IPR016181">
    <property type="entry name" value="Acyl_CoA_acyltransferase"/>
</dbReference>
<dbReference type="Pfam" id="PF13302">
    <property type="entry name" value="Acetyltransf_3"/>
    <property type="match status" value="1"/>
</dbReference>
<name>A0A9D1SRR5_9CLOT</name>
<dbReference type="GO" id="GO:0016747">
    <property type="term" value="F:acyltransferase activity, transferring groups other than amino-acyl groups"/>
    <property type="evidence" value="ECO:0007669"/>
    <property type="project" value="InterPro"/>
</dbReference>
<feature type="domain" description="N-acetyltransferase" evidence="1">
    <location>
        <begin position="11"/>
        <end position="171"/>
    </location>
</feature>
<protein>
    <submittedName>
        <fullName evidence="2">GNAT family N-acetyltransferase</fullName>
    </submittedName>
</protein>
<dbReference type="Proteomes" id="UP000886748">
    <property type="component" value="Unassembled WGS sequence"/>
</dbReference>
<reference evidence="2" key="2">
    <citation type="journal article" date="2021" name="PeerJ">
        <title>Extensive microbial diversity within the chicken gut microbiome revealed by metagenomics and culture.</title>
        <authorList>
            <person name="Gilroy R."/>
            <person name="Ravi A."/>
            <person name="Getino M."/>
            <person name="Pursley I."/>
            <person name="Horton D.L."/>
            <person name="Alikhan N.F."/>
            <person name="Baker D."/>
            <person name="Gharbi K."/>
            <person name="Hall N."/>
            <person name="Watson M."/>
            <person name="Adriaenssens E.M."/>
            <person name="Foster-Nyarko E."/>
            <person name="Jarju S."/>
            <person name="Secka A."/>
            <person name="Antonio M."/>
            <person name="Oren A."/>
            <person name="Chaudhuri R.R."/>
            <person name="La Ragione R."/>
            <person name="Hildebrand F."/>
            <person name="Pallen M.J."/>
        </authorList>
    </citation>
    <scope>NUCLEOTIDE SEQUENCE</scope>
    <source>
        <strain evidence="2">CHK154-7741</strain>
    </source>
</reference>
<reference evidence="2" key="1">
    <citation type="submission" date="2020-10" db="EMBL/GenBank/DDBJ databases">
        <authorList>
            <person name="Gilroy R."/>
        </authorList>
    </citation>
    <scope>NUCLEOTIDE SEQUENCE</scope>
    <source>
        <strain evidence="2">CHK154-7741</strain>
    </source>
</reference>
<proteinExistence type="predicted"/>
<dbReference type="InterPro" id="IPR051531">
    <property type="entry name" value="N-acetyltransferase"/>
</dbReference>
<dbReference type="AlphaFoldDB" id="A0A9D1SRR5"/>
<evidence type="ECO:0000259" key="1">
    <source>
        <dbReference type="PROSITE" id="PS51186"/>
    </source>
</evidence>
<dbReference type="EMBL" id="DVOD01000047">
    <property type="protein sequence ID" value="HIU92754.1"/>
    <property type="molecule type" value="Genomic_DNA"/>
</dbReference>
<comment type="caution">
    <text evidence="2">The sequence shown here is derived from an EMBL/GenBank/DDBJ whole genome shotgun (WGS) entry which is preliminary data.</text>
</comment>
<dbReference type="SUPFAM" id="SSF55729">
    <property type="entry name" value="Acyl-CoA N-acyltransferases (Nat)"/>
    <property type="match status" value="1"/>
</dbReference>
<dbReference type="PROSITE" id="PS51186">
    <property type="entry name" value="GNAT"/>
    <property type="match status" value="1"/>
</dbReference>
<dbReference type="PANTHER" id="PTHR43792:SF1">
    <property type="entry name" value="N-ACETYLTRANSFERASE DOMAIN-CONTAINING PROTEIN"/>
    <property type="match status" value="1"/>
</dbReference>
<evidence type="ECO:0000313" key="2">
    <source>
        <dbReference type="EMBL" id="HIU92754.1"/>
    </source>
</evidence>
<dbReference type="PANTHER" id="PTHR43792">
    <property type="entry name" value="GNAT FAMILY, PUTATIVE (AFU_ORTHOLOGUE AFUA_3G00765)-RELATED-RELATED"/>
    <property type="match status" value="1"/>
</dbReference>
<gene>
    <name evidence="2" type="ORF">IAD26_06435</name>
</gene>